<evidence type="ECO:0000313" key="9">
    <source>
        <dbReference type="EMBL" id="CRH04713.1"/>
    </source>
</evidence>
<feature type="transmembrane region" description="Helical" evidence="8">
    <location>
        <begin position="143"/>
        <end position="164"/>
    </location>
</feature>
<dbReference type="PRINTS" id="PR00175">
    <property type="entry name" value="NAALASMPORT"/>
</dbReference>
<dbReference type="InterPro" id="IPR001463">
    <property type="entry name" value="Na/Ala_symport"/>
</dbReference>
<dbReference type="PANTHER" id="PTHR30330:SF3">
    <property type="entry name" value="TRANSCRIPTIONAL REGULATOR, LRP FAMILY"/>
    <property type="match status" value="1"/>
</dbReference>
<feature type="transmembrane region" description="Helical" evidence="8">
    <location>
        <begin position="176"/>
        <end position="196"/>
    </location>
</feature>
<proteinExistence type="inferred from homology"/>
<organism evidence="9">
    <name type="scientific">Magnetococcus massalia (strain MO-1)</name>
    <dbReference type="NCBI Taxonomy" id="451514"/>
    <lineage>
        <taxon>Bacteria</taxon>
        <taxon>Pseudomonadati</taxon>
        <taxon>Pseudomonadota</taxon>
        <taxon>Magnetococcia</taxon>
        <taxon>Magnetococcales</taxon>
        <taxon>Magnetococcaceae</taxon>
        <taxon>Magnetococcus</taxon>
    </lineage>
</organism>
<dbReference type="AlphaFoldDB" id="A0A1S7LE69"/>
<feature type="transmembrane region" description="Helical" evidence="8">
    <location>
        <begin position="380"/>
        <end position="401"/>
    </location>
</feature>
<keyword evidence="5 8" id="KW-0812">Transmembrane</keyword>
<gene>
    <name evidence="9" type="ORF">MAGMO_0508</name>
</gene>
<keyword evidence="6 8" id="KW-1133">Transmembrane helix</keyword>
<feature type="transmembrane region" description="Helical" evidence="8">
    <location>
        <begin position="93"/>
        <end position="114"/>
    </location>
</feature>
<feature type="transmembrane region" description="Helical" evidence="8">
    <location>
        <begin position="16"/>
        <end position="43"/>
    </location>
</feature>
<keyword evidence="8" id="KW-0997">Cell inner membrane</keyword>
<feature type="transmembrane region" description="Helical" evidence="8">
    <location>
        <begin position="303"/>
        <end position="324"/>
    </location>
</feature>
<dbReference type="EMBL" id="LO017727">
    <property type="protein sequence ID" value="CRH04713.1"/>
    <property type="molecule type" value="Genomic_DNA"/>
</dbReference>
<feature type="transmembrane region" description="Helical" evidence="8">
    <location>
        <begin position="344"/>
        <end position="368"/>
    </location>
</feature>
<feature type="transmembrane region" description="Helical" evidence="8">
    <location>
        <begin position="64"/>
        <end position="87"/>
    </location>
</feature>
<evidence type="ECO:0000256" key="6">
    <source>
        <dbReference type="ARBA" id="ARBA00022989"/>
    </source>
</evidence>
<dbReference type="PROSITE" id="PS00873">
    <property type="entry name" value="NA_ALANINE_SYMP"/>
    <property type="match status" value="1"/>
</dbReference>
<evidence type="ECO:0000256" key="2">
    <source>
        <dbReference type="ARBA" id="ARBA00009261"/>
    </source>
</evidence>
<sequence length="448" mass="48575">MLGSVADWIWSPFFSLIYLELGLLFLVVTGGFALRRLLPLFFAMRRKGLHRSADGAPIDHSKGFFAALATSIGVGNMAGVATAIHLGGPGALFWMWVSALLGVSFRMCSTYMALRYQPQDPNHPLFGTPLSYLSRFFVGRWRWIPTVFAALVIVKGMVAANLIQTNSVAHAVESDLGLSHGFVALGLSVLVAMVIVGGLKNILTVSNILAPWMAGIYILFAFGILITHPDQAMTALEMVFRHAFAPYAIAGGVAGFTVLQAVQFGISRGVFSHGSGVGIAPFLHAANHDQPIRGAIMAGMIPMVDTLLVCSATGLVILSGGLWLEHTGAYLTVTSFQLYAGPMGRLLVTLFLVVFAFTTIINWSYFAERSFVYLGGRNRLAFRWLFVAIAFCGPFMPVAAIWSLGDILIALMLSFHLVPLTYLVLRKQKQLGKDLQKAVSQMLGKPQT</sequence>
<keyword evidence="3 8" id="KW-0813">Transport</keyword>
<evidence type="ECO:0000256" key="3">
    <source>
        <dbReference type="ARBA" id="ARBA00022448"/>
    </source>
</evidence>
<keyword evidence="8" id="KW-0769">Symport</keyword>
<evidence type="ECO:0000256" key="8">
    <source>
        <dbReference type="RuleBase" id="RU363064"/>
    </source>
</evidence>
<dbReference type="GO" id="GO:0005283">
    <property type="term" value="F:amino acid:sodium symporter activity"/>
    <property type="evidence" value="ECO:0007669"/>
    <property type="project" value="InterPro"/>
</dbReference>
<feature type="transmembrane region" description="Helical" evidence="8">
    <location>
        <begin position="247"/>
        <end position="266"/>
    </location>
</feature>
<dbReference type="NCBIfam" id="TIGR00835">
    <property type="entry name" value="agcS"/>
    <property type="match status" value="1"/>
</dbReference>
<protein>
    <submittedName>
        <fullName evidence="9">Putative sodium/alanine symporter family protein</fullName>
    </submittedName>
</protein>
<evidence type="ECO:0000256" key="4">
    <source>
        <dbReference type="ARBA" id="ARBA00022475"/>
    </source>
</evidence>
<dbReference type="Pfam" id="PF01235">
    <property type="entry name" value="Na_Ala_symp"/>
    <property type="match status" value="1"/>
</dbReference>
<keyword evidence="7 8" id="KW-0472">Membrane</keyword>
<keyword evidence="4" id="KW-1003">Cell membrane</keyword>
<name>A0A1S7LE69_MAGMO</name>
<evidence type="ECO:0000256" key="7">
    <source>
        <dbReference type="ARBA" id="ARBA00023136"/>
    </source>
</evidence>
<feature type="transmembrane region" description="Helical" evidence="8">
    <location>
        <begin position="208"/>
        <end position="227"/>
    </location>
</feature>
<accession>A0A1S7LE69</accession>
<dbReference type="PANTHER" id="PTHR30330">
    <property type="entry name" value="AGSS FAMILY TRANSPORTER, SODIUM-ALANINE"/>
    <property type="match status" value="1"/>
</dbReference>
<evidence type="ECO:0000256" key="1">
    <source>
        <dbReference type="ARBA" id="ARBA00004651"/>
    </source>
</evidence>
<feature type="transmembrane region" description="Helical" evidence="8">
    <location>
        <begin position="407"/>
        <end position="425"/>
    </location>
</feature>
<dbReference type="Gene3D" id="1.20.1740.10">
    <property type="entry name" value="Amino acid/polyamine transporter I"/>
    <property type="match status" value="1"/>
</dbReference>
<comment type="similarity">
    <text evidence="2 8">Belongs to the alanine or glycine:cation symporter (AGCS) (TC 2.A.25) family.</text>
</comment>
<dbReference type="GO" id="GO:0005886">
    <property type="term" value="C:plasma membrane"/>
    <property type="evidence" value="ECO:0007669"/>
    <property type="project" value="UniProtKB-SubCell"/>
</dbReference>
<evidence type="ECO:0000256" key="5">
    <source>
        <dbReference type="ARBA" id="ARBA00022692"/>
    </source>
</evidence>
<comment type="subcellular location">
    <subcellularLocation>
        <location evidence="8">Cell inner membrane</location>
        <topology evidence="8">Multi-pass membrane protein</topology>
    </subcellularLocation>
    <subcellularLocation>
        <location evidence="1">Cell membrane</location>
        <topology evidence="1">Multi-pass membrane protein</topology>
    </subcellularLocation>
</comment>
<reference evidence="9" key="1">
    <citation type="submission" date="2015-04" db="EMBL/GenBank/DDBJ databases">
        <authorList>
            <person name="Syromyatnikov M.Y."/>
            <person name="Popov V.N."/>
        </authorList>
    </citation>
    <scope>NUCLEOTIDE SEQUENCE</scope>
    <source>
        <strain evidence="9">MO-1</strain>
    </source>
</reference>